<comment type="similarity">
    <text evidence="2">Belongs to the ATPase F chain family.</text>
</comment>
<organism evidence="10">
    <name type="scientific">Medioppia subpectinata</name>
    <dbReference type="NCBI Taxonomy" id="1979941"/>
    <lineage>
        <taxon>Eukaryota</taxon>
        <taxon>Metazoa</taxon>
        <taxon>Ecdysozoa</taxon>
        <taxon>Arthropoda</taxon>
        <taxon>Chelicerata</taxon>
        <taxon>Arachnida</taxon>
        <taxon>Acari</taxon>
        <taxon>Acariformes</taxon>
        <taxon>Sarcoptiformes</taxon>
        <taxon>Oribatida</taxon>
        <taxon>Brachypylina</taxon>
        <taxon>Oppioidea</taxon>
        <taxon>Oppiidae</taxon>
        <taxon>Medioppia</taxon>
    </lineage>
</organism>
<evidence type="ECO:0000256" key="8">
    <source>
        <dbReference type="ARBA" id="ARBA00023136"/>
    </source>
</evidence>
<dbReference type="OrthoDB" id="8921675at2759"/>
<keyword evidence="3" id="KW-0813">Transport</keyword>
<dbReference type="GO" id="GO:0045259">
    <property type="term" value="C:proton-transporting ATP synthase complex"/>
    <property type="evidence" value="ECO:0007669"/>
    <property type="project" value="UniProtKB-KW"/>
</dbReference>
<sequence>MDVSRYFGNLPKDYNKAVHGPYYPFRYYGKRETTDTPLADVKVGELVQWFNRRNVHPVAVFQAMMRAFYRFEHRFVNPRFAYPGRGMNMKLWSISLFFFFLNYKTLRTYCDITDKPSITSVAAVVVDMEYGIRQYHHYFYYFIQY</sequence>
<dbReference type="GO" id="GO:1902600">
    <property type="term" value="P:proton transmembrane transport"/>
    <property type="evidence" value="ECO:0007669"/>
    <property type="project" value="UniProtKB-KW"/>
</dbReference>
<dbReference type="GO" id="GO:0006754">
    <property type="term" value="P:ATP biosynthetic process"/>
    <property type="evidence" value="ECO:0007669"/>
    <property type="project" value="UniProtKB-KW"/>
</dbReference>
<evidence type="ECO:0000256" key="2">
    <source>
        <dbReference type="ARBA" id="ARBA00005895"/>
    </source>
</evidence>
<evidence type="ECO:0000256" key="9">
    <source>
        <dbReference type="ARBA" id="ARBA00023310"/>
    </source>
</evidence>
<protein>
    <submittedName>
        <fullName evidence="10">Uncharacterized protein</fullName>
    </submittedName>
</protein>
<keyword evidence="6" id="KW-0406">Ion transport</keyword>
<evidence type="ECO:0000256" key="1">
    <source>
        <dbReference type="ARBA" id="ARBA00004325"/>
    </source>
</evidence>
<evidence type="ECO:0000256" key="5">
    <source>
        <dbReference type="ARBA" id="ARBA00022781"/>
    </source>
</evidence>
<keyword evidence="4" id="KW-0138">CF(0)</keyword>
<keyword evidence="7" id="KW-0496">Mitochondrion</keyword>
<dbReference type="AlphaFoldDB" id="A0A7R9KII9"/>
<evidence type="ECO:0000256" key="4">
    <source>
        <dbReference type="ARBA" id="ARBA00022547"/>
    </source>
</evidence>
<gene>
    <name evidence="10" type="ORF">OSB1V03_LOCUS4346</name>
</gene>
<dbReference type="EMBL" id="CAJPIZ010001962">
    <property type="protein sequence ID" value="CAG2104329.1"/>
    <property type="molecule type" value="Genomic_DNA"/>
</dbReference>
<keyword evidence="11" id="KW-1185">Reference proteome</keyword>
<evidence type="ECO:0000313" key="10">
    <source>
        <dbReference type="EMBL" id="CAD7623899.1"/>
    </source>
</evidence>
<evidence type="ECO:0000256" key="3">
    <source>
        <dbReference type="ARBA" id="ARBA00022448"/>
    </source>
</evidence>
<evidence type="ECO:0000313" key="11">
    <source>
        <dbReference type="Proteomes" id="UP000759131"/>
    </source>
</evidence>
<evidence type="ECO:0000256" key="6">
    <source>
        <dbReference type="ARBA" id="ARBA00023065"/>
    </source>
</evidence>
<name>A0A7R9KII9_9ACAR</name>
<keyword evidence="9" id="KW-0066">ATP synthesis</keyword>
<comment type="subcellular location">
    <subcellularLocation>
        <location evidence="1">Mitochondrion membrane</location>
    </subcellularLocation>
</comment>
<proteinExistence type="inferred from homology"/>
<evidence type="ECO:0000256" key="7">
    <source>
        <dbReference type="ARBA" id="ARBA00023128"/>
    </source>
</evidence>
<dbReference type="GO" id="GO:0031966">
    <property type="term" value="C:mitochondrial membrane"/>
    <property type="evidence" value="ECO:0007669"/>
    <property type="project" value="UniProtKB-SubCell"/>
</dbReference>
<accession>A0A7R9KII9</accession>
<reference evidence="10" key="1">
    <citation type="submission" date="2020-11" db="EMBL/GenBank/DDBJ databases">
        <authorList>
            <person name="Tran Van P."/>
        </authorList>
    </citation>
    <scope>NUCLEOTIDE SEQUENCE</scope>
</reference>
<keyword evidence="5" id="KW-0375">Hydrogen ion transport</keyword>
<dbReference type="Pfam" id="PF10206">
    <property type="entry name" value="WRW"/>
    <property type="match status" value="1"/>
</dbReference>
<keyword evidence="8" id="KW-0472">Membrane</keyword>
<dbReference type="EMBL" id="OC856537">
    <property type="protein sequence ID" value="CAD7623899.1"/>
    <property type="molecule type" value="Genomic_DNA"/>
</dbReference>
<dbReference type="Proteomes" id="UP000759131">
    <property type="component" value="Unassembled WGS sequence"/>
</dbReference>
<dbReference type="InterPro" id="IPR019344">
    <property type="entry name" value="F1F0-ATPsyn_F_prd"/>
</dbReference>